<dbReference type="EMBL" id="KL198104">
    <property type="protein sequence ID" value="KDQ07578.1"/>
    <property type="molecule type" value="Genomic_DNA"/>
</dbReference>
<dbReference type="InParanoid" id="A0A067LW29"/>
<evidence type="ECO:0000313" key="4">
    <source>
        <dbReference type="EMBL" id="KDQ07578.1"/>
    </source>
</evidence>
<name>A0A067LW29_BOTB1</name>
<organism evidence="4 5">
    <name type="scientific">Botryobasidium botryosum (strain FD-172 SS1)</name>
    <dbReference type="NCBI Taxonomy" id="930990"/>
    <lineage>
        <taxon>Eukaryota</taxon>
        <taxon>Fungi</taxon>
        <taxon>Dikarya</taxon>
        <taxon>Basidiomycota</taxon>
        <taxon>Agaricomycotina</taxon>
        <taxon>Agaricomycetes</taxon>
        <taxon>Cantharellales</taxon>
        <taxon>Botryobasidiaceae</taxon>
        <taxon>Botryobasidium</taxon>
    </lineage>
</organism>
<keyword evidence="2" id="KW-0689">Ribosomal protein</keyword>
<keyword evidence="3" id="KW-0687">Ribonucleoprotein</keyword>
<keyword evidence="5" id="KW-1185">Reference proteome</keyword>
<dbReference type="PANTHER" id="PTHR15680">
    <property type="entry name" value="RIBOSOMAL PROTEIN L19"/>
    <property type="match status" value="1"/>
</dbReference>
<proteinExistence type="inferred from homology"/>
<dbReference type="GO" id="GO:0003735">
    <property type="term" value="F:structural constituent of ribosome"/>
    <property type="evidence" value="ECO:0007669"/>
    <property type="project" value="InterPro"/>
</dbReference>
<dbReference type="STRING" id="930990.A0A067LW29"/>
<dbReference type="InterPro" id="IPR008991">
    <property type="entry name" value="Translation_prot_SH3-like_sf"/>
</dbReference>
<dbReference type="HOGENOM" id="CLU_087075_1_0_1"/>
<dbReference type="OrthoDB" id="4726at2759"/>
<sequence length="188" mass="20478">MNPLQKNIRATSTHIARSFTRHFASKADAEVAKPYPFSKNAIILPSSPEPLPPSLLKGTAIMAHVKNTLPPPAAKELLSTLFHPSHPSALRPGSIISLTLAHAPTNFAGVLTGVRHRGPDTSFVLRNVVQRTGVEMRFFVGSPEIKDIKVLTRAGEKGTKRMRRAKLTYLRDDASKMNAISASVRKAV</sequence>
<dbReference type="SUPFAM" id="SSF50104">
    <property type="entry name" value="Translation proteins SH3-like domain"/>
    <property type="match status" value="1"/>
</dbReference>
<dbReference type="GO" id="GO:0006412">
    <property type="term" value="P:translation"/>
    <property type="evidence" value="ECO:0007669"/>
    <property type="project" value="InterPro"/>
</dbReference>
<dbReference type="AlphaFoldDB" id="A0A067LW29"/>
<dbReference type="Proteomes" id="UP000027195">
    <property type="component" value="Unassembled WGS sequence"/>
</dbReference>
<evidence type="ECO:0008006" key="6">
    <source>
        <dbReference type="Google" id="ProtNLM"/>
    </source>
</evidence>
<protein>
    <recommendedName>
        <fullName evidence="6">Ribosomal protein L19</fullName>
    </recommendedName>
</protein>
<comment type="similarity">
    <text evidence="1">Belongs to the bacterial ribosomal protein bL19 family.</text>
</comment>
<dbReference type="GO" id="GO:0005762">
    <property type="term" value="C:mitochondrial large ribosomal subunit"/>
    <property type="evidence" value="ECO:0007669"/>
    <property type="project" value="TreeGrafter"/>
</dbReference>
<evidence type="ECO:0000256" key="3">
    <source>
        <dbReference type="ARBA" id="ARBA00023274"/>
    </source>
</evidence>
<dbReference type="InterPro" id="IPR038657">
    <property type="entry name" value="Ribosomal_bL19_sf"/>
</dbReference>
<gene>
    <name evidence="4" type="ORF">BOTBODRAFT_38663</name>
</gene>
<accession>A0A067LW29</accession>
<evidence type="ECO:0000256" key="2">
    <source>
        <dbReference type="ARBA" id="ARBA00022980"/>
    </source>
</evidence>
<dbReference type="InterPro" id="IPR001857">
    <property type="entry name" value="Ribosomal_bL19"/>
</dbReference>
<dbReference type="Pfam" id="PF01245">
    <property type="entry name" value="Ribosomal_L19"/>
    <property type="match status" value="1"/>
</dbReference>
<dbReference type="PANTHER" id="PTHR15680:SF9">
    <property type="entry name" value="LARGE RIBOSOMAL SUBUNIT PROTEIN BL19M"/>
    <property type="match status" value="1"/>
</dbReference>
<dbReference type="Gene3D" id="2.30.30.790">
    <property type="match status" value="1"/>
</dbReference>
<evidence type="ECO:0000256" key="1">
    <source>
        <dbReference type="ARBA" id="ARBA00005781"/>
    </source>
</evidence>
<reference evidence="5" key="1">
    <citation type="journal article" date="2014" name="Proc. Natl. Acad. Sci. U.S.A.">
        <title>Extensive sampling of basidiomycete genomes demonstrates inadequacy of the white-rot/brown-rot paradigm for wood decay fungi.</title>
        <authorList>
            <person name="Riley R."/>
            <person name="Salamov A.A."/>
            <person name="Brown D.W."/>
            <person name="Nagy L.G."/>
            <person name="Floudas D."/>
            <person name="Held B.W."/>
            <person name="Levasseur A."/>
            <person name="Lombard V."/>
            <person name="Morin E."/>
            <person name="Otillar R."/>
            <person name="Lindquist E.A."/>
            <person name="Sun H."/>
            <person name="LaButti K.M."/>
            <person name="Schmutz J."/>
            <person name="Jabbour D."/>
            <person name="Luo H."/>
            <person name="Baker S.E."/>
            <person name="Pisabarro A.G."/>
            <person name="Walton J.D."/>
            <person name="Blanchette R.A."/>
            <person name="Henrissat B."/>
            <person name="Martin F."/>
            <person name="Cullen D."/>
            <person name="Hibbett D.S."/>
            <person name="Grigoriev I.V."/>
        </authorList>
    </citation>
    <scope>NUCLEOTIDE SEQUENCE [LARGE SCALE GENOMIC DNA]</scope>
    <source>
        <strain evidence="5">FD-172 SS1</strain>
    </source>
</reference>
<evidence type="ECO:0000313" key="5">
    <source>
        <dbReference type="Proteomes" id="UP000027195"/>
    </source>
</evidence>
<dbReference type="FunCoup" id="A0A067LW29">
    <property type="interactions" value="59"/>
</dbReference>